<dbReference type="PANTHER" id="PTHR33133:SF1">
    <property type="entry name" value="EXPRESSED PROTEIN-RELATED"/>
    <property type="match status" value="1"/>
</dbReference>
<dbReference type="RefSeq" id="WP_126914416.1">
    <property type="nucleotide sequence ID" value="NZ_CP034587.1"/>
</dbReference>
<feature type="domain" description="Glycerophosphoryl diester phosphodiesterase membrane" evidence="3">
    <location>
        <begin position="239"/>
        <end position="361"/>
    </location>
</feature>
<evidence type="ECO:0000256" key="1">
    <source>
        <dbReference type="SAM" id="MobiDB-lite"/>
    </source>
</evidence>
<keyword evidence="2" id="KW-0812">Transmembrane</keyword>
<dbReference type="OrthoDB" id="121140at2"/>
<dbReference type="InterPro" id="IPR018476">
    <property type="entry name" value="GlyceroP-diester-Pdiesterase_M"/>
</dbReference>
<gene>
    <name evidence="4" type="ORF">EKH77_12180</name>
</gene>
<sequence>MNDSPDRTPQGRGRARANSGSGNDNSGGQWGNSSGWGGGGGSSGNGSGGWGGQQWSPPPPPAPRPGVVPLRPLGVGEILDGAVSTTRLYWRTVLGVSATVALGTQAAGTTVTGLWFRDVAGLNKLADPGTADLHEVLDAVGKSLGSLTVASLVGLVGTIIASAMLTVVVSRAVLGRPASMGDAWRDARPRLLALTGLFLLVPLLMAAAFAVCLVPGLAVAAGSDAGISGDPSGGGAGLLALGGLAGMAVAAWLWVRYSLAAPALMLEKQGVIGAMRRSAKLVRGAGWRIFGIQVLAAFIVFMIGSMAQIPTSLIDGLVTGESTMDHLTWTSLIINGVGAAIGSALALPITAGVTALLYMDQRIRRESLDIELARAAGM</sequence>
<evidence type="ECO:0000259" key="3">
    <source>
        <dbReference type="Pfam" id="PF10110"/>
    </source>
</evidence>
<feature type="region of interest" description="Disordered" evidence="1">
    <location>
        <begin position="1"/>
        <end position="68"/>
    </location>
</feature>
<evidence type="ECO:0000256" key="2">
    <source>
        <dbReference type="SAM" id="Phobius"/>
    </source>
</evidence>
<keyword evidence="5" id="KW-1185">Reference proteome</keyword>
<feature type="transmembrane region" description="Helical" evidence="2">
    <location>
        <begin position="93"/>
        <end position="116"/>
    </location>
</feature>
<dbReference type="Pfam" id="PF10110">
    <property type="entry name" value="GPDPase_memb"/>
    <property type="match status" value="1"/>
</dbReference>
<feature type="transmembrane region" description="Helical" evidence="2">
    <location>
        <begin position="236"/>
        <end position="255"/>
    </location>
</feature>
<reference evidence="4 5" key="1">
    <citation type="submission" date="2018-12" db="EMBL/GenBank/DDBJ databases">
        <title>The whole draft genome of Streptomyce luteoverticillatus CGMCC 15060.</title>
        <authorList>
            <person name="Feng Z."/>
            <person name="Chen G."/>
            <person name="Zhang J."/>
            <person name="Zhu H."/>
            <person name="Yu X."/>
            <person name="Zhang W."/>
            <person name="Zhang X."/>
        </authorList>
    </citation>
    <scope>NUCLEOTIDE SEQUENCE [LARGE SCALE GENOMIC DNA]</scope>
    <source>
        <strain evidence="4 5">CGMCC 15060</strain>
    </source>
</reference>
<dbReference type="Proteomes" id="UP000267900">
    <property type="component" value="Chromosome"/>
</dbReference>
<accession>A0A3S9PHU0</accession>
<feature type="transmembrane region" description="Helical" evidence="2">
    <location>
        <begin position="329"/>
        <end position="358"/>
    </location>
</feature>
<proteinExistence type="predicted"/>
<feature type="compositionally biased region" description="Pro residues" evidence="1">
    <location>
        <begin position="56"/>
        <end position="66"/>
    </location>
</feature>
<name>A0A3S9PHU0_STRLT</name>
<feature type="transmembrane region" description="Helical" evidence="2">
    <location>
        <begin position="191"/>
        <end position="216"/>
    </location>
</feature>
<keyword evidence="2" id="KW-1133">Transmembrane helix</keyword>
<protein>
    <recommendedName>
        <fullName evidence="3">Glycerophosphoryl diester phosphodiesterase membrane domain-containing protein</fullName>
    </recommendedName>
</protein>
<feature type="transmembrane region" description="Helical" evidence="2">
    <location>
        <begin position="147"/>
        <end position="170"/>
    </location>
</feature>
<organism evidence="4 5">
    <name type="scientific">Streptomyces luteoverticillatus</name>
    <name type="common">Streptoverticillium luteoverticillatus</name>
    <dbReference type="NCBI Taxonomy" id="66425"/>
    <lineage>
        <taxon>Bacteria</taxon>
        <taxon>Bacillati</taxon>
        <taxon>Actinomycetota</taxon>
        <taxon>Actinomycetes</taxon>
        <taxon>Kitasatosporales</taxon>
        <taxon>Streptomycetaceae</taxon>
        <taxon>Streptomyces</taxon>
    </lineage>
</organism>
<dbReference type="EMBL" id="CP034587">
    <property type="protein sequence ID" value="AZQ71865.1"/>
    <property type="molecule type" value="Genomic_DNA"/>
</dbReference>
<feature type="transmembrane region" description="Helical" evidence="2">
    <location>
        <begin position="285"/>
        <end position="309"/>
    </location>
</feature>
<dbReference type="PANTHER" id="PTHR33133">
    <property type="entry name" value="OS08G0107100 PROTEIN-RELATED"/>
    <property type="match status" value="1"/>
</dbReference>
<keyword evidence="2" id="KW-0472">Membrane</keyword>
<evidence type="ECO:0000313" key="5">
    <source>
        <dbReference type="Proteomes" id="UP000267900"/>
    </source>
</evidence>
<evidence type="ECO:0000313" key="4">
    <source>
        <dbReference type="EMBL" id="AZQ71865.1"/>
    </source>
</evidence>
<feature type="compositionally biased region" description="Low complexity" evidence="1">
    <location>
        <begin position="16"/>
        <end position="27"/>
    </location>
</feature>
<feature type="compositionally biased region" description="Gly residues" evidence="1">
    <location>
        <begin position="28"/>
        <end position="52"/>
    </location>
</feature>
<dbReference type="AlphaFoldDB" id="A0A3S9PHU0"/>